<dbReference type="SUPFAM" id="SSF53383">
    <property type="entry name" value="PLP-dependent transferases"/>
    <property type="match status" value="1"/>
</dbReference>
<comment type="catalytic activity">
    <reaction evidence="5">
        <text>L,L-cystathionine + H2O = L-homocysteine + pyruvate + NH4(+)</text>
        <dbReference type="Rhea" id="RHEA:13965"/>
        <dbReference type="ChEBI" id="CHEBI:15361"/>
        <dbReference type="ChEBI" id="CHEBI:15377"/>
        <dbReference type="ChEBI" id="CHEBI:28938"/>
        <dbReference type="ChEBI" id="CHEBI:58161"/>
        <dbReference type="ChEBI" id="CHEBI:58199"/>
    </reaction>
</comment>
<dbReference type="OrthoDB" id="9805807at2"/>
<evidence type="ECO:0000313" key="10">
    <source>
        <dbReference type="Proteomes" id="UP000247772"/>
    </source>
</evidence>
<evidence type="ECO:0000256" key="5">
    <source>
        <dbReference type="ARBA" id="ARBA00047517"/>
    </source>
</evidence>
<evidence type="ECO:0000256" key="4">
    <source>
        <dbReference type="ARBA" id="ARBA00023239"/>
    </source>
</evidence>
<sequence length="407" mass="43547">MNEKSSMRTATRLVANNTLEIADGISLPVPQAIQATTVLFDSPSRMLPIARDSLDLTSTGRHAGFYYGGVGTPTTQALAASLSALEGGESCALFPSGQAAIHAATAVLAQPGTALLVSDSVTYTTRWLFDQVLARQGVRVQYFHPLRLDVLARMISAPGVAAVFMESPGSMFFEVQDVRAISGLCRSHGVASILDNTWAGSVLFDGFATGEVDVVVLSLSKYHGAPCGVSGGAIITREQDHHMKFRNFGALIGATLTSDAASRIAAGLPNLPLRMQRMADGADHILATILGHFGTIDILRPCAALCSPDSLWQRDFSGANSLMTLRLDGVCLPSMQAAIERFRVVRHGYGWGGDVSLVNLVQPNLWRDFPFGGRDDAYLRLYVGMEDPLDIADDVLRVLSSVLQPRA</sequence>
<evidence type="ECO:0000313" key="8">
    <source>
        <dbReference type="EMBL" id="MBB2932278.1"/>
    </source>
</evidence>
<dbReference type="Pfam" id="PF01053">
    <property type="entry name" value="Cys_Met_Meta_PP"/>
    <property type="match status" value="1"/>
</dbReference>
<dbReference type="AlphaFoldDB" id="A0A2U0ZWE3"/>
<evidence type="ECO:0000313" key="11">
    <source>
        <dbReference type="Proteomes" id="UP000533533"/>
    </source>
</evidence>
<name>A0A2U0ZWE3_9BURK</name>
<dbReference type="PANTHER" id="PTHR43500:SF1">
    <property type="entry name" value="CYSTATHIONINE BETA-LYASE-RELATED"/>
    <property type="match status" value="1"/>
</dbReference>
<keyword evidence="3 6" id="KW-0663">Pyridoxal phosphate</keyword>
<dbReference type="Gene3D" id="3.40.640.10">
    <property type="entry name" value="Type I PLP-dependent aspartate aminotransferase-like (Major domain)"/>
    <property type="match status" value="1"/>
</dbReference>
<protein>
    <submittedName>
        <fullName evidence="9">Cystathionine beta-lyase</fullName>
        <ecNumber evidence="8">4.4.1.8</ecNumber>
    </submittedName>
</protein>
<dbReference type="Proteomes" id="UP000247772">
    <property type="component" value="Unassembled WGS sequence"/>
</dbReference>
<dbReference type="GO" id="GO:0019346">
    <property type="term" value="P:transsulfuration"/>
    <property type="evidence" value="ECO:0007669"/>
    <property type="project" value="InterPro"/>
</dbReference>
<evidence type="ECO:0000256" key="6">
    <source>
        <dbReference type="PIRSR" id="PIRSR001434-2"/>
    </source>
</evidence>
<dbReference type="InterPro" id="IPR015422">
    <property type="entry name" value="PyrdxlP-dep_Trfase_small"/>
</dbReference>
<evidence type="ECO:0000313" key="9">
    <source>
        <dbReference type="EMBL" id="PYE21465.1"/>
    </source>
</evidence>
<comment type="cofactor">
    <cofactor evidence="1 7">
        <name>pyridoxal 5'-phosphate</name>
        <dbReference type="ChEBI" id="CHEBI:597326"/>
    </cofactor>
</comment>
<evidence type="ECO:0000256" key="2">
    <source>
        <dbReference type="ARBA" id="ARBA00009077"/>
    </source>
</evidence>
<keyword evidence="4 9" id="KW-0456">Lyase</keyword>
<comment type="similarity">
    <text evidence="2 7">Belongs to the trans-sulfuration enzymes family.</text>
</comment>
<dbReference type="Gene3D" id="3.90.1150.10">
    <property type="entry name" value="Aspartate Aminotransferase, domain 1"/>
    <property type="match status" value="1"/>
</dbReference>
<organism evidence="9 10">
    <name type="scientific">Paraburkholderia silvatlantica</name>
    <dbReference type="NCBI Taxonomy" id="321895"/>
    <lineage>
        <taxon>Bacteria</taxon>
        <taxon>Pseudomonadati</taxon>
        <taxon>Pseudomonadota</taxon>
        <taxon>Betaproteobacteria</taxon>
        <taxon>Burkholderiales</taxon>
        <taxon>Burkholderiaceae</taxon>
        <taxon>Paraburkholderia</taxon>
    </lineage>
</organism>
<comment type="caution">
    <text evidence="9">The sequence shown here is derived from an EMBL/GenBank/DDBJ whole genome shotgun (WGS) entry which is preliminary data.</text>
</comment>
<dbReference type="InterPro" id="IPR000277">
    <property type="entry name" value="Cys/Met-Metab_PyrdxlP-dep_enz"/>
</dbReference>
<keyword evidence="11" id="KW-1185">Reference proteome</keyword>
<dbReference type="Proteomes" id="UP000533533">
    <property type="component" value="Unassembled WGS sequence"/>
</dbReference>
<reference evidence="9 10" key="1">
    <citation type="submission" date="2018-06" db="EMBL/GenBank/DDBJ databases">
        <title>Genomic Encyclopedia of Type Strains, Phase IV (KMG-V): Genome sequencing to study the core and pangenomes of soil and plant-associated prokaryotes.</title>
        <authorList>
            <person name="Whitman W."/>
        </authorList>
    </citation>
    <scope>NUCLEOTIDE SEQUENCE [LARGE SCALE GENOMIC DNA]</scope>
    <source>
        <strain evidence="9 10">SRCL-318</strain>
        <strain evidence="8 11">SRMrh-85</strain>
    </source>
</reference>
<gene>
    <name evidence="9" type="ORF">C7410_114106</name>
    <name evidence="8" type="ORF">FHX59_006759</name>
</gene>
<evidence type="ECO:0000256" key="1">
    <source>
        <dbReference type="ARBA" id="ARBA00001933"/>
    </source>
</evidence>
<evidence type="ECO:0000256" key="7">
    <source>
        <dbReference type="RuleBase" id="RU362118"/>
    </source>
</evidence>
<dbReference type="GO" id="GO:0019450">
    <property type="term" value="P:L-cysteine catabolic process to pyruvate"/>
    <property type="evidence" value="ECO:0007669"/>
    <property type="project" value="TreeGrafter"/>
</dbReference>
<dbReference type="PANTHER" id="PTHR43500">
    <property type="entry name" value="CYSTATHIONINE BETA-LYASE-RELATED"/>
    <property type="match status" value="1"/>
</dbReference>
<dbReference type="EMBL" id="JACHVZ010000025">
    <property type="protein sequence ID" value="MBB2932278.1"/>
    <property type="molecule type" value="Genomic_DNA"/>
</dbReference>
<dbReference type="EMBL" id="QJSQ01000014">
    <property type="protein sequence ID" value="PYE21465.1"/>
    <property type="molecule type" value="Genomic_DNA"/>
</dbReference>
<dbReference type="GO" id="GO:0047804">
    <property type="term" value="F:cysteine-S-conjugate beta-lyase activity"/>
    <property type="evidence" value="ECO:0007669"/>
    <property type="project" value="InterPro"/>
</dbReference>
<dbReference type="InterPro" id="IPR015424">
    <property type="entry name" value="PyrdxlP-dep_Trfase"/>
</dbReference>
<dbReference type="InterPro" id="IPR015421">
    <property type="entry name" value="PyrdxlP-dep_Trfase_major"/>
</dbReference>
<dbReference type="GO" id="GO:0030170">
    <property type="term" value="F:pyridoxal phosphate binding"/>
    <property type="evidence" value="ECO:0007669"/>
    <property type="project" value="InterPro"/>
</dbReference>
<accession>A0A2U0ZWE3</accession>
<dbReference type="EC" id="4.4.1.8" evidence="8"/>
<dbReference type="PIRSF" id="PIRSF001434">
    <property type="entry name" value="CGS"/>
    <property type="match status" value="1"/>
</dbReference>
<dbReference type="RefSeq" id="WP_110387955.1">
    <property type="nucleotide sequence ID" value="NZ_JACHVZ010000025.1"/>
</dbReference>
<evidence type="ECO:0000256" key="3">
    <source>
        <dbReference type="ARBA" id="ARBA00022898"/>
    </source>
</evidence>
<dbReference type="InterPro" id="IPR006233">
    <property type="entry name" value="Cys_b_lyase_bac"/>
</dbReference>
<proteinExistence type="inferred from homology"/>
<feature type="modified residue" description="N6-(pyridoxal phosphate)lysine" evidence="6">
    <location>
        <position position="221"/>
    </location>
</feature>